<organism evidence="1 2">
    <name type="scientific">Eumeta variegata</name>
    <name type="common">Bagworm moth</name>
    <name type="synonym">Eumeta japonica</name>
    <dbReference type="NCBI Taxonomy" id="151549"/>
    <lineage>
        <taxon>Eukaryota</taxon>
        <taxon>Metazoa</taxon>
        <taxon>Ecdysozoa</taxon>
        <taxon>Arthropoda</taxon>
        <taxon>Hexapoda</taxon>
        <taxon>Insecta</taxon>
        <taxon>Pterygota</taxon>
        <taxon>Neoptera</taxon>
        <taxon>Endopterygota</taxon>
        <taxon>Lepidoptera</taxon>
        <taxon>Glossata</taxon>
        <taxon>Ditrysia</taxon>
        <taxon>Tineoidea</taxon>
        <taxon>Psychidae</taxon>
        <taxon>Oiketicinae</taxon>
        <taxon>Eumeta</taxon>
    </lineage>
</organism>
<sequence length="141" mass="15631">MCIECAERNNTTRKAKETRATDGDGIRCSPAATKHHFRVLRDGGADNTRITKTRENNDLKPVIQSEFYFDAIICLELGGIEIENGTKIRIECGTKINSVTGIGMRSNTEIIFESETRIETGAGIGIYLIQGQVRNQKRGLV</sequence>
<accession>A0A4C1WHT8</accession>
<gene>
    <name evidence="1" type="ORF">EVAR_37163_1</name>
</gene>
<dbReference type="EMBL" id="BGZK01000572">
    <property type="protein sequence ID" value="GBP51006.1"/>
    <property type="molecule type" value="Genomic_DNA"/>
</dbReference>
<evidence type="ECO:0000313" key="2">
    <source>
        <dbReference type="Proteomes" id="UP000299102"/>
    </source>
</evidence>
<proteinExistence type="predicted"/>
<dbReference type="AlphaFoldDB" id="A0A4C1WHT8"/>
<dbReference type="Proteomes" id="UP000299102">
    <property type="component" value="Unassembled WGS sequence"/>
</dbReference>
<dbReference type="OrthoDB" id="8300667at2759"/>
<keyword evidence="2" id="KW-1185">Reference proteome</keyword>
<evidence type="ECO:0000313" key="1">
    <source>
        <dbReference type="EMBL" id="GBP51006.1"/>
    </source>
</evidence>
<comment type="caution">
    <text evidence="1">The sequence shown here is derived from an EMBL/GenBank/DDBJ whole genome shotgun (WGS) entry which is preliminary data.</text>
</comment>
<reference evidence="1 2" key="1">
    <citation type="journal article" date="2019" name="Commun. Biol.">
        <title>The bagworm genome reveals a unique fibroin gene that provides high tensile strength.</title>
        <authorList>
            <person name="Kono N."/>
            <person name="Nakamura H."/>
            <person name="Ohtoshi R."/>
            <person name="Tomita M."/>
            <person name="Numata K."/>
            <person name="Arakawa K."/>
        </authorList>
    </citation>
    <scope>NUCLEOTIDE SEQUENCE [LARGE SCALE GENOMIC DNA]</scope>
</reference>
<protein>
    <submittedName>
        <fullName evidence="1">Uncharacterized protein</fullName>
    </submittedName>
</protein>
<name>A0A4C1WHT8_EUMVA</name>